<name>A0A9P6Y1S1_RHIOR</name>
<dbReference type="OMA" id="TSFFHQK"/>
<feature type="region of interest" description="Disordered" evidence="1">
    <location>
        <begin position="1"/>
        <end position="92"/>
    </location>
</feature>
<feature type="compositionally biased region" description="Basic and acidic residues" evidence="1">
    <location>
        <begin position="12"/>
        <end position="27"/>
    </location>
</feature>
<gene>
    <name evidence="2" type="ORF">G6F51_010357</name>
</gene>
<protein>
    <submittedName>
        <fullName evidence="2">Uncharacterized protein</fullName>
    </submittedName>
</protein>
<feature type="compositionally biased region" description="Basic residues" evidence="1">
    <location>
        <begin position="38"/>
        <end position="50"/>
    </location>
</feature>
<evidence type="ECO:0000313" key="3">
    <source>
        <dbReference type="Proteomes" id="UP000717996"/>
    </source>
</evidence>
<organism evidence="2 3">
    <name type="scientific">Rhizopus oryzae</name>
    <name type="common">Mucormycosis agent</name>
    <name type="synonym">Rhizopus arrhizus var. delemar</name>
    <dbReference type="NCBI Taxonomy" id="64495"/>
    <lineage>
        <taxon>Eukaryota</taxon>
        <taxon>Fungi</taxon>
        <taxon>Fungi incertae sedis</taxon>
        <taxon>Mucoromycota</taxon>
        <taxon>Mucoromycotina</taxon>
        <taxon>Mucoromycetes</taxon>
        <taxon>Mucorales</taxon>
        <taxon>Mucorineae</taxon>
        <taxon>Rhizopodaceae</taxon>
        <taxon>Rhizopus</taxon>
    </lineage>
</organism>
<dbReference type="EMBL" id="JAANIT010002118">
    <property type="protein sequence ID" value="KAG1537465.1"/>
    <property type="molecule type" value="Genomic_DNA"/>
</dbReference>
<evidence type="ECO:0000256" key="1">
    <source>
        <dbReference type="SAM" id="MobiDB-lite"/>
    </source>
</evidence>
<proteinExistence type="predicted"/>
<dbReference type="OrthoDB" id="2254372at2759"/>
<reference evidence="2" key="1">
    <citation type="journal article" date="2020" name="Microb. Genom.">
        <title>Genetic diversity of clinical and environmental Mucorales isolates obtained from an investigation of mucormycosis cases among solid organ transplant recipients.</title>
        <authorList>
            <person name="Nguyen M.H."/>
            <person name="Kaul D."/>
            <person name="Muto C."/>
            <person name="Cheng S.J."/>
            <person name="Richter R.A."/>
            <person name="Bruno V.M."/>
            <person name="Liu G."/>
            <person name="Beyhan S."/>
            <person name="Sundermann A.J."/>
            <person name="Mounaud S."/>
            <person name="Pasculle A.W."/>
            <person name="Nierman W.C."/>
            <person name="Driscoll E."/>
            <person name="Cumbie R."/>
            <person name="Clancy C.J."/>
            <person name="Dupont C.L."/>
        </authorList>
    </citation>
    <scope>NUCLEOTIDE SEQUENCE</scope>
    <source>
        <strain evidence="2">GL16</strain>
    </source>
</reference>
<accession>A0A9P6Y1S1</accession>
<feature type="compositionally biased region" description="Low complexity" evidence="1">
    <location>
        <begin position="72"/>
        <end position="84"/>
    </location>
</feature>
<comment type="caution">
    <text evidence="2">The sequence shown here is derived from an EMBL/GenBank/DDBJ whole genome shotgun (WGS) entry which is preliminary data.</text>
</comment>
<feature type="region of interest" description="Disordered" evidence="1">
    <location>
        <begin position="117"/>
        <end position="147"/>
    </location>
</feature>
<dbReference type="Proteomes" id="UP000717996">
    <property type="component" value="Unassembled WGS sequence"/>
</dbReference>
<evidence type="ECO:0000313" key="2">
    <source>
        <dbReference type="EMBL" id="KAG1537465.1"/>
    </source>
</evidence>
<dbReference type="AlphaFoldDB" id="A0A9P6Y1S1"/>
<sequence>MSSLQLPSFIHDNNKSKKKLSENRPELYRTASSGTLSKVKRFGSKLIRSKTQRDGSRKPPSLDFKIKDTRNSQSSLTASSTTSSLEEHVKTPTTANYYKETFDLDHPQQTMIIEEQAKQEKEEKEKEPMKKEEEEKREERIKEEMDESKLSELALIRHHLSIALKQADEEIEDELKANRENMLNTLNAFPKISFQ</sequence>